<comment type="caution">
    <text evidence="1">The sequence shown here is derived from an EMBL/GenBank/DDBJ whole genome shotgun (WGS) entry which is preliminary data.</text>
</comment>
<protein>
    <submittedName>
        <fullName evidence="1">Uncharacterized protein</fullName>
    </submittedName>
</protein>
<accession>A0A437AFZ3</accession>
<dbReference type="AlphaFoldDB" id="A0A437AFZ3"/>
<organism evidence="1 2">
    <name type="scientific">Arthrobotrys flagrans</name>
    <name type="common">Nematode-trapping fungus</name>
    <name type="synonym">Trichothecium flagrans</name>
    <dbReference type="NCBI Taxonomy" id="97331"/>
    <lineage>
        <taxon>Eukaryota</taxon>
        <taxon>Fungi</taxon>
        <taxon>Dikarya</taxon>
        <taxon>Ascomycota</taxon>
        <taxon>Pezizomycotina</taxon>
        <taxon>Orbiliomycetes</taxon>
        <taxon>Orbiliales</taxon>
        <taxon>Orbiliaceae</taxon>
        <taxon>Arthrobotrys</taxon>
    </lineage>
</organism>
<sequence length="120" mass="13652">MTKACDEKKKKKKQDSKGRLRCVLTLLLQRLAKLPVGCYGHLLDTTVPETVWIWMVGPVPLSDSDFLSYEKAKEQNQFREMRQTVASVCAIARRKRGTVNRSTGEAMASARLLLEIRHGY</sequence>
<dbReference type="GeneID" id="93583346"/>
<gene>
    <name evidence="1" type="ORF">DFL_001035</name>
</gene>
<dbReference type="Proteomes" id="UP000283090">
    <property type="component" value="Unassembled WGS sequence"/>
</dbReference>
<name>A0A437AFZ3_ARTFL</name>
<dbReference type="RefSeq" id="XP_067495597.1">
    <property type="nucleotide sequence ID" value="XM_067629592.1"/>
</dbReference>
<keyword evidence="2" id="KW-1185">Reference proteome</keyword>
<evidence type="ECO:0000313" key="2">
    <source>
        <dbReference type="Proteomes" id="UP000283090"/>
    </source>
</evidence>
<evidence type="ECO:0000313" key="1">
    <source>
        <dbReference type="EMBL" id="RVD90053.1"/>
    </source>
</evidence>
<dbReference type="EMBL" id="SAEB01000001">
    <property type="protein sequence ID" value="RVD90053.1"/>
    <property type="molecule type" value="Genomic_DNA"/>
</dbReference>
<proteinExistence type="predicted"/>
<dbReference type="VEuPathDB" id="FungiDB:DFL_001035"/>
<reference evidence="1 2" key="1">
    <citation type="submission" date="2019-01" db="EMBL/GenBank/DDBJ databases">
        <title>Intercellular communication is required for trap formation in the nematode-trapping fungus Duddingtonia flagrans.</title>
        <authorList>
            <person name="Youssar L."/>
            <person name="Wernet V."/>
            <person name="Hensel N."/>
            <person name="Hildebrandt H.-G."/>
            <person name="Fischer R."/>
        </authorList>
    </citation>
    <scope>NUCLEOTIDE SEQUENCE [LARGE SCALE GENOMIC DNA]</scope>
    <source>
        <strain evidence="1 2">CBS H-5679</strain>
    </source>
</reference>